<dbReference type="InterPro" id="IPR017871">
    <property type="entry name" value="ABC_transporter-like_CS"/>
</dbReference>
<evidence type="ECO:0000256" key="6">
    <source>
        <dbReference type="ARBA" id="ARBA00023136"/>
    </source>
</evidence>
<feature type="domain" description="ABC transmembrane type-1" evidence="10">
    <location>
        <begin position="54"/>
        <end position="347"/>
    </location>
</feature>
<dbReference type="GO" id="GO:0016887">
    <property type="term" value="F:ATP hydrolysis activity"/>
    <property type="evidence" value="ECO:0007669"/>
    <property type="project" value="InterPro"/>
</dbReference>
<evidence type="ECO:0000256" key="3">
    <source>
        <dbReference type="ARBA" id="ARBA00022741"/>
    </source>
</evidence>
<dbReference type="InterPro" id="IPR027417">
    <property type="entry name" value="P-loop_NTPase"/>
</dbReference>
<accession>A0A2A2GGJ0</accession>
<dbReference type="InterPro" id="IPR039421">
    <property type="entry name" value="Type_1_exporter"/>
</dbReference>
<dbReference type="InterPro" id="IPR036640">
    <property type="entry name" value="ABC1_TM_sf"/>
</dbReference>
<dbReference type="PROSITE" id="PS50893">
    <property type="entry name" value="ABC_TRANSPORTER_2"/>
    <property type="match status" value="1"/>
</dbReference>
<dbReference type="PROSITE" id="PS00211">
    <property type="entry name" value="ABC_TRANSPORTER_1"/>
    <property type="match status" value="1"/>
</dbReference>
<dbReference type="InterPro" id="IPR003439">
    <property type="entry name" value="ABC_transporter-like_ATP-bd"/>
</dbReference>
<dbReference type="AlphaFoldDB" id="A0A2A2GGJ0"/>
<evidence type="ECO:0000256" key="1">
    <source>
        <dbReference type="ARBA" id="ARBA00004651"/>
    </source>
</evidence>
<dbReference type="SUPFAM" id="SSF52540">
    <property type="entry name" value="P-loop containing nucleoside triphosphate hydrolases"/>
    <property type="match status" value="1"/>
</dbReference>
<dbReference type="RefSeq" id="WP_095641226.1">
    <property type="nucleotide sequence ID" value="NZ_NSJZ01000021.1"/>
</dbReference>
<evidence type="ECO:0000256" key="5">
    <source>
        <dbReference type="ARBA" id="ARBA00022989"/>
    </source>
</evidence>
<feature type="region of interest" description="Disordered" evidence="7">
    <location>
        <begin position="1"/>
        <end position="31"/>
    </location>
</feature>
<evidence type="ECO:0000256" key="2">
    <source>
        <dbReference type="ARBA" id="ARBA00022692"/>
    </source>
</evidence>
<organism evidence="11 12">
    <name type="scientific">Paracoccus salipaludis</name>
    <dbReference type="NCBI Taxonomy" id="2032623"/>
    <lineage>
        <taxon>Bacteria</taxon>
        <taxon>Pseudomonadati</taxon>
        <taxon>Pseudomonadota</taxon>
        <taxon>Alphaproteobacteria</taxon>
        <taxon>Rhodobacterales</taxon>
        <taxon>Paracoccaceae</taxon>
        <taxon>Paracoccus</taxon>
    </lineage>
</organism>
<dbReference type="EMBL" id="NSJZ01000021">
    <property type="protein sequence ID" value="PAU96094.1"/>
    <property type="molecule type" value="Genomic_DNA"/>
</dbReference>
<evidence type="ECO:0000313" key="11">
    <source>
        <dbReference type="EMBL" id="PAU96094.1"/>
    </source>
</evidence>
<feature type="transmembrane region" description="Helical" evidence="8">
    <location>
        <begin position="296"/>
        <end position="315"/>
    </location>
</feature>
<dbReference type="Gene3D" id="1.20.1560.10">
    <property type="entry name" value="ABC transporter type 1, transmembrane domain"/>
    <property type="match status" value="1"/>
</dbReference>
<gene>
    <name evidence="11" type="ORF">CK240_15435</name>
</gene>
<dbReference type="GO" id="GO:0140359">
    <property type="term" value="F:ABC-type transporter activity"/>
    <property type="evidence" value="ECO:0007669"/>
    <property type="project" value="InterPro"/>
</dbReference>
<dbReference type="SUPFAM" id="SSF90123">
    <property type="entry name" value="ABC transporter transmembrane region"/>
    <property type="match status" value="1"/>
</dbReference>
<protein>
    <submittedName>
        <fullName evidence="11">ABC transporter permease</fullName>
    </submittedName>
</protein>
<evidence type="ECO:0000256" key="7">
    <source>
        <dbReference type="SAM" id="MobiDB-lite"/>
    </source>
</evidence>
<dbReference type="PANTHER" id="PTHR24221:SF654">
    <property type="entry name" value="ATP-BINDING CASSETTE SUB-FAMILY B MEMBER 6"/>
    <property type="match status" value="1"/>
</dbReference>
<sequence length="620" mass="67107">MTREPSPALTPGPSATVVAPAPPVPPRAPATTAARGQLASLVRALRHLEGRRLWIGLGLLVLGTLSEGAAIMTFLPVLQLVGAQGTTIDLSGMDFPGAGLLPAMIPLGVLLLVIVGLTALQAFFNRSKAVYLSDLIHDFTNHYRTALFRDVAQARWAHVARIPRARIEHALTGEIERLYLAAYLVLSSLQNLVSLGLYFVLSLAISVPMTLLSYGFGVVALALMRPFRRLARHYGDRLQARREGQLAAVSEFVGSLKMARSMNLEDRYLGLFSSILGQTKADAREFTRQSTIGSGLFQFAVVSGAALFIWVALTWAHLDVARIVILLLLFMRTAPRFMGMQGAVQQLLVDLPAWGAITRLQDELRAERDPAMAGHDPAPAPRDEIRLDRVSWRFPGESREAVSDCSLTLRAGELTVLVGPSGAGKSTLADIVMGLLEPQKGAVLVDGAALRPGQLRRWRDRTGYVAQEPFMINGTIRENMAIAAGGPVDDERILRALDLASAGFVRNLPAGLDTTMGDRGALLSGGERQRIAVARALLREPDILVLDEATSALDWENEEALIRAIDGLRGRMTVLAITHRPAISRAADAVFVMEAGRVVASERPREQGLQAEGYLGRMTS</sequence>
<dbReference type="Gene3D" id="3.40.50.300">
    <property type="entry name" value="P-loop containing nucleotide triphosphate hydrolases"/>
    <property type="match status" value="1"/>
</dbReference>
<comment type="subcellular location">
    <subcellularLocation>
        <location evidence="1">Cell membrane</location>
        <topology evidence="1">Multi-pass membrane protein</topology>
    </subcellularLocation>
</comment>
<dbReference type="GO" id="GO:0005524">
    <property type="term" value="F:ATP binding"/>
    <property type="evidence" value="ECO:0007669"/>
    <property type="project" value="UniProtKB-KW"/>
</dbReference>
<dbReference type="Pfam" id="PF00005">
    <property type="entry name" value="ABC_tran"/>
    <property type="match status" value="1"/>
</dbReference>
<feature type="domain" description="ABC transporter" evidence="9">
    <location>
        <begin position="385"/>
        <end position="620"/>
    </location>
</feature>
<dbReference type="PROSITE" id="PS50929">
    <property type="entry name" value="ABC_TM1F"/>
    <property type="match status" value="1"/>
</dbReference>
<dbReference type="OrthoDB" id="501491at2"/>
<evidence type="ECO:0000256" key="8">
    <source>
        <dbReference type="SAM" id="Phobius"/>
    </source>
</evidence>
<dbReference type="GO" id="GO:0034040">
    <property type="term" value="F:ATPase-coupled lipid transmembrane transporter activity"/>
    <property type="evidence" value="ECO:0007669"/>
    <property type="project" value="TreeGrafter"/>
</dbReference>
<evidence type="ECO:0000313" key="12">
    <source>
        <dbReference type="Proteomes" id="UP000218023"/>
    </source>
</evidence>
<dbReference type="CDD" id="cd03228">
    <property type="entry name" value="ABCC_MRP_Like"/>
    <property type="match status" value="1"/>
</dbReference>
<feature type="transmembrane region" description="Helical" evidence="8">
    <location>
        <begin position="98"/>
        <end position="120"/>
    </location>
</feature>
<evidence type="ECO:0000259" key="10">
    <source>
        <dbReference type="PROSITE" id="PS50929"/>
    </source>
</evidence>
<feature type="transmembrane region" description="Helical" evidence="8">
    <location>
        <begin position="178"/>
        <end position="199"/>
    </location>
</feature>
<dbReference type="InterPro" id="IPR011527">
    <property type="entry name" value="ABC1_TM_dom"/>
</dbReference>
<feature type="transmembrane region" description="Helical" evidence="8">
    <location>
        <begin position="53"/>
        <end position="78"/>
    </location>
</feature>
<dbReference type="InterPro" id="IPR003593">
    <property type="entry name" value="AAA+_ATPase"/>
</dbReference>
<keyword evidence="5 8" id="KW-1133">Transmembrane helix</keyword>
<dbReference type="PANTHER" id="PTHR24221">
    <property type="entry name" value="ATP-BINDING CASSETTE SUB-FAMILY B"/>
    <property type="match status" value="1"/>
</dbReference>
<reference evidence="11 12" key="1">
    <citation type="submission" date="2017-09" db="EMBL/GenBank/DDBJ databases">
        <title>Paracoccus alkalisoli sp. nov., isolated from saline alkaline soil.</title>
        <authorList>
            <person name="Dong X."/>
            <person name="Zhang G."/>
        </authorList>
    </citation>
    <scope>NUCLEOTIDE SEQUENCE [LARGE SCALE GENOMIC DNA]</scope>
    <source>
        <strain evidence="11 12">WN007</strain>
    </source>
</reference>
<name>A0A2A2GGJ0_9RHOB</name>
<keyword evidence="2 8" id="KW-0812">Transmembrane</keyword>
<comment type="caution">
    <text evidence="11">The sequence shown here is derived from an EMBL/GenBank/DDBJ whole genome shotgun (WGS) entry which is preliminary data.</text>
</comment>
<keyword evidence="4" id="KW-0067">ATP-binding</keyword>
<proteinExistence type="predicted"/>
<dbReference type="GO" id="GO:0005886">
    <property type="term" value="C:plasma membrane"/>
    <property type="evidence" value="ECO:0007669"/>
    <property type="project" value="UniProtKB-SubCell"/>
</dbReference>
<keyword evidence="12" id="KW-1185">Reference proteome</keyword>
<dbReference type="Proteomes" id="UP000218023">
    <property type="component" value="Unassembled WGS sequence"/>
</dbReference>
<keyword evidence="3" id="KW-0547">Nucleotide-binding</keyword>
<evidence type="ECO:0000256" key="4">
    <source>
        <dbReference type="ARBA" id="ARBA00022840"/>
    </source>
</evidence>
<evidence type="ECO:0000259" key="9">
    <source>
        <dbReference type="PROSITE" id="PS50893"/>
    </source>
</evidence>
<feature type="transmembrane region" description="Helical" evidence="8">
    <location>
        <begin position="205"/>
        <end position="224"/>
    </location>
</feature>
<dbReference type="SMART" id="SM00382">
    <property type="entry name" value="AAA"/>
    <property type="match status" value="1"/>
</dbReference>
<keyword evidence="6 8" id="KW-0472">Membrane</keyword>